<dbReference type="KEGG" id="bnn:FOA43_002274"/>
<sequence length="395" mass="40554">MGPFAIALLIGPSVVNSLSLSLCSSQNTGASNVEYVNQYNSNGYCHDKCQGYAFGVVQGTSCWCSNYAPSDTSSLSQCDVACPGYGYEYCASQSDNLYGYVALGPDASGTLGGSSSTSGSNSESSVPSGSSFTSGSGSGSGSGSSLSSSSSSSSSSDSSSTSSPTPTASSARSTSSTSSHSTSASPVISTIYSVMTISGDSKSTVTSTILQTMTMSSSQSSSPSAAASSNSSSSHKSGNSFFDSKGKVAGVFTVVGIVSLGLLILLAYFIYKKCIASKVHGDDYFGYYDGDSYGGSSLGPNGAPRLDYSDLESNPHQREYEEKRESGFNVGAYSVAGTTTPSGSPTTHQRGNSFPVDPRLDPGSPLYRNVQGDFSNRSLSDQVDYSRKVLKVTNV</sequence>
<feature type="domain" description="WSC" evidence="4">
    <location>
        <begin position="17"/>
        <end position="104"/>
    </location>
</feature>
<feature type="compositionally biased region" description="Low complexity" evidence="1">
    <location>
        <begin position="216"/>
        <end position="236"/>
    </location>
</feature>
<proteinExistence type="predicted"/>
<dbReference type="AlphaFoldDB" id="A0A875S0K4"/>
<feature type="signal peptide" evidence="3">
    <location>
        <begin position="1"/>
        <end position="17"/>
    </location>
</feature>
<keyword evidence="2" id="KW-0472">Membrane</keyword>
<evidence type="ECO:0000256" key="1">
    <source>
        <dbReference type="SAM" id="MobiDB-lite"/>
    </source>
</evidence>
<evidence type="ECO:0000313" key="6">
    <source>
        <dbReference type="Proteomes" id="UP000662931"/>
    </source>
</evidence>
<keyword evidence="6" id="KW-1185">Reference proteome</keyword>
<dbReference type="OrthoDB" id="3997197at2759"/>
<feature type="compositionally biased region" description="Low complexity" evidence="1">
    <location>
        <begin position="111"/>
        <end position="135"/>
    </location>
</feature>
<feature type="region of interest" description="Disordered" evidence="1">
    <location>
        <begin position="338"/>
        <end position="361"/>
    </location>
</feature>
<feature type="transmembrane region" description="Helical" evidence="2">
    <location>
        <begin position="248"/>
        <end position="271"/>
    </location>
</feature>
<evidence type="ECO:0000259" key="4">
    <source>
        <dbReference type="PROSITE" id="PS51212"/>
    </source>
</evidence>
<dbReference type="PROSITE" id="PS51212">
    <property type="entry name" value="WSC"/>
    <property type="match status" value="1"/>
</dbReference>
<dbReference type="Proteomes" id="UP000662931">
    <property type="component" value="Chromosome 2"/>
</dbReference>
<dbReference type="EMBL" id="CP064813">
    <property type="protein sequence ID" value="QPG74936.1"/>
    <property type="molecule type" value="Genomic_DNA"/>
</dbReference>
<organism evidence="5 6">
    <name type="scientific">Eeniella nana</name>
    <name type="common">Yeast</name>
    <name type="synonym">Brettanomyces nanus</name>
    <dbReference type="NCBI Taxonomy" id="13502"/>
    <lineage>
        <taxon>Eukaryota</taxon>
        <taxon>Fungi</taxon>
        <taxon>Dikarya</taxon>
        <taxon>Ascomycota</taxon>
        <taxon>Saccharomycotina</taxon>
        <taxon>Pichiomycetes</taxon>
        <taxon>Pichiales</taxon>
        <taxon>Pichiaceae</taxon>
        <taxon>Brettanomyces</taxon>
    </lineage>
</organism>
<dbReference type="InterPro" id="IPR002889">
    <property type="entry name" value="WSC_carb-bd"/>
</dbReference>
<evidence type="ECO:0000256" key="3">
    <source>
        <dbReference type="SAM" id="SignalP"/>
    </source>
</evidence>
<feature type="chain" id="PRO_5034341106" description="WSC domain-containing protein" evidence="3">
    <location>
        <begin position="18"/>
        <end position="395"/>
    </location>
</feature>
<dbReference type="GeneID" id="62195675"/>
<feature type="region of interest" description="Disordered" evidence="1">
    <location>
        <begin position="111"/>
        <end position="183"/>
    </location>
</feature>
<evidence type="ECO:0000313" key="5">
    <source>
        <dbReference type="EMBL" id="QPG74936.1"/>
    </source>
</evidence>
<keyword evidence="2" id="KW-0812">Transmembrane</keyword>
<reference evidence="5" key="1">
    <citation type="submission" date="2020-10" db="EMBL/GenBank/DDBJ databases">
        <authorList>
            <person name="Roach M.J.R."/>
        </authorList>
    </citation>
    <scope>NUCLEOTIDE SEQUENCE</scope>
    <source>
        <strain evidence="5">CBS 1945</strain>
    </source>
</reference>
<feature type="compositionally biased region" description="Low complexity" evidence="1">
    <location>
        <begin position="338"/>
        <end position="347"/>
    </location>
</feature>
<evidence type="ECO:0000256" key="2">
    <source>
        <dbReference type="SAM" id="Phobius"/>
    </source>
</evidence>
<accession>A0A875S0K4</accession>
<feature type="compositionally biased region" description="Low complexity" evidence="1">
    <location>
        <begin position="143"/>
        <end position="183"/>
    </location>
</feature>
<feature type="region of interest" description="Disordered" evidence="1">
    <location>
        <begin position="215"/>
        <end position="236"/>
    </location>
</feature>
<name>A0A875S0K4_EENNA</name>
<protein>
    <recommendedName>
        <fullName evidence="4">WSC domain-containing protein</fullName>
    </recommendedName>
</protein>
<keyword evidence="3" id="KW-0732">Signal</keyword>
<gene>
    <name evidence="5" type="ORF">FOA43_002274</name>
</gene>
<keyword evidence="2" id="KW-1133">Transmembrane helix</keyword>
<dbReference type="Pfam" id="PF01822">
    <property type="entry name" value="WSC"/>
    <property type="match status" value="1"/>
</dbReference>
<dbReference type="SMART" id="SM00321">
    <property type="entry name" value="WSC"/>
    <property type="match status" value="1"/>
</dbReference>
<dbReference type="RefSeq" id="XP_038778501.1">
    <property type="nucleotide sequence ID" value="XM_038922573.1"/>
</dbReference>